<dbReference type="GeneID" id="64408166"/>
<feature type="compositionally biased region" description="Polar residues" evidence="8">
    <location>
        <begin position="1"/>
        <end position="12"/>
    </location>
</feature>
<keyword evidence="5 7" id="KW-1133">Transmembrane helix</keyword>
<evidence type="ECO:0000313" key="10">
    <source>
        <dbReference type="EMBL" id="QUC11447.1"/>
    </source>
</evidence>
<comment type="subcellular location">
    <subcellularLocation>
        <location evidence="1 7">Cell membrane</location>
        <topology evidence="1 7">Multi-pass membrane protein</topology>
    </subcellularLocation>
</comment>
<evidence type="ECO:0000313" key="12">
    <source>
        <dbReference type="Proteomes" id="UP000273044"/>
    </source>
</evidence>
<protein>
    <submittedName>
        <fullName evidence="10">ABC transporter permease</fullName>
    </submittedName>
    <submittedName>
        <fullName evidence="11">Glutathione transport system permease protein gsiD</fullName>
    </submittedName>
</protein>
<evidence type="ECO:0000256" key="4">
    <source>
        <dbReference type="ARBA" id="ARBA00022692"/>
    </source>
</evidence>
<dbReference type="GO" id="GO:0005886">
    <property type="term" value="C:plasma membrane"/>
    <property type="evidence" value="ECO:0007669"/>
    <property type="project" value="UniProtKB-SubCell"/>
</dbReference>
<evidence type="ECO:0000256" key="5">
    <source>
        <dbReference type="ARBA" id="ARBA00022989"/>
    </source>
</evidence>
<dbReference type="Proteomes" id="UP000273044">
    <property type="component" value="Chromosome"/>
</dbReference>
<dbReference type="GO" id="GO:0055085">
    <property type="term" value="P:transmembrane transport"/>
    <property type="evidence" value="ECO:0007669"/>
    <property type="project" value="InterPro"/>
</dbReference>
<reference evidence="11 12" key="1">
    <citation type="submission" date="2018-12" db="EMBL/GenBank/DDBJ databases">
        <authorList>
            <consortium name="Pathogen Informatics"/>
        </authorList>
    </citation>
    <scope>NUCLEOTIDE SEQUENCE [LARGE SCALE GENOMIC DNA]</scope>
    <source>
        <strain evidence="11 12">NCTC12967</strain>
    </source>
</reference>
<dbReference type="Pfam" id="PF00528">
    <property type="entry name" value="BPD_transp_1"/>
    <property type="match status" value="1"/>
</dbReference>
<feature type="transmembrane region" description="Helical" evidence="7">
    <location>
        <begin position="266"/>
        <end position="288"/>
    </location>
</feature>
<feature type="transmembrane region" description="Helical" evidence="7">
    <location>
        <begin position="130"/>
        <end position="154"/>
    </location>
</feature>
<dbReference type="SUPFAM" id="SSF161098">
    <property type="entry name" value="MetI-like"/>
    <property type="match status" value="1"/>
</dbReference>
<dbReference type="Proteomes" id="UP000677180">
    <property type="component" value="Chromosome"/>
</dbReference>
<proteinExistence type="inferred from homology"/>
<organism evidence="11 12">
    <name type="scientific">Arachnia propionica</name>
    <dbReference type="NCBI Taxonomy" id="1750"/>
    <lineage>
        <taxon>Bacteria</taxon>
        <taxon>Bacillati</taxon>
        <taxon>Actinomycetota</taxon>
        <taxon>Actinomycetes</taxon>
        <taxon>Propionibacteriales</taxon>
        <taxon>Propionibacteriaceae</taxon>
        <taxon>Arachnia</taxon>
    </lineage>
</organism>
<keyword evidence="4 7" id="KW-0812">Transmembrane</keyword>
<keyword evidence="6 7" id="KW-0472">Membrane</keyword>
<dbReference type="RefSeq" id="WP_014847780.1">
    <property type="nucleotide sequence ID" value="NZ_CAJZDL010000059.1"/>
</dbReference>
<evidence type="ECO:0000256" key="1">
    <source>
        <dbReference type="ARBA" id="ARBA00004651"/>
    </source>
</evidence>
<dbReference type="CDD" id="cd06261">
    <property type="entry name" value="TM_PBP2"/>
    <property type="match status" value="1"/>
</dbReference>
<dbReference type="EMBL" id="CP072385">
    <property type="protein sequence ID" value="QUC11447.1"/>
    <property type="molecule type" value="Genomic_DNA"/>
</dbReference>
<dbReference type="PROSITE" id="PS50928">
    <property type="entry name" value="ABC_TM1"/>
    <property type="match status" value="1"/>
</dbReference>
<keyword evidence="2 7" id="KW-0813">Transport</keyword>
<dbReference type="PANTHER" id="PTHR43386">
    <property type="entry name" value="OLIGOPEPTIDE TRANSPORT SYSTEM PERMEASE PROTEIN APPC"/>
    <property type="match status" value="1"/>
</dbReference>
<sequence>MSNSPLPTTDPTVLTGARTPHPGKGRWRSALGASVTGTVGGVVFLLMCVASLILPWFIAVPAANSALIYAPPSAEHFLGTDADGRDVLTMILLGGRDVIIVSIISATVSTGIAVVLGALAAYLRGWVDSLVIQFTDFMLTIPQFALLVVLAVYVRLDSPVMLALLLGGLGWPGLLRAVRAQVLSLKEREYVEAARIVGLSTPVIIGREILPNMASYLMIHFIFAMTGATYAMVGLYLLGLAPMTGINWGIMINNAWAKGALFFTNAAWSIMAPLLVVSVLQLSAIWFARTLEQLLNPRLAGKQK</sequence>
<dbReference type="InterPro" id="IPR050366">
    <property type="entry name" value="BP-dependent_transpt_permease"/>
</dbReference>
<dbReference type="AlphaFoldDB" id="A0A3N4D176"/>
<dbReference type="OrthoDB" id="8906042at2"/>
<name>A0A3N4D176_9ACTN</name>
<keyword evidence="12" id="KW-1185">Reference proteome</keyword>
<evidence type="ECO:0000256" key="7">
    <source>
        <dbReference type="RuleBase" id="RU363032"/>
    </source>
</evidence>
<feature type="transmembrane region" description="Helical" evidence="7">
    <location>
        <begin position="98"/>
        <end position="123"/>
    </location>
</feature>
<feature type="domain" description="ABC transmembrane type-1" evidence="9">
    <location>
        <begin position="99"/>
        <end position="281"/>
    </location>
</feature>
<dbReference type="Gene3D" id="1.10.3720.10">
    <property type="entry name" value="MetI-like"/>
    <property type="match status" value="1"/>
</dbReference>
<evidence type="ECO:0000256" key="8">
    <source>
        <dbReference type="SAM" id="MobiDB-lite"/>
    </source>
</evidence>
<feature type="region of interest" description="Disordered" evidence="8">
    <location>
        <begin position="1"/>
        <end position="24"/>
    </location>
</feature>
<evidence type="ECO:0000256" key="2">
    <source>
        <dbReference type="ARBA" id="ARBA00022448"/>
    </source>
</evidence>
<dbReference type="OMA" id="VRARHEK"/>
<reference evidence="10" key="2">
    <citation type="submission" date="2021-03" db="EMBL/GenBank/DDBJ databases">
        <title>Human Oral Microbial Genomes.</title>
        <authorList>
            <person name="Johnston C.D."/>
            <person name="Chen T."/>
            <person name="Dewhirst F.E."/>
        </authorList>
    </citation>
    <scope>NUCLEOTIDE SEQUENCE</scope>
    <source>
        <strain evidence="10">F0714</strain>
    </source>
</reference>
<comment type="similarity">
    <text evidence="7">Belongs to the binding-protein-dependent transport system permease family.</text>
</comment>
<evidence type="ECO:0000259" key="9">
    <source>
        <dbReference type="PROSITE" id="PS50928"/>
    </source>
</evidence>
<dbReference type="InterPro" id="IPR000515">
    <property type="entry name" value="MetI-like"/>
</dbReference>
<gene>
    <name evidence="11" type="primary">gsiD_4</name>
    <name evidence="10" type="ORF">J5A53_01720</name>
    <name evidence="11" type="ORF">NCTC12967_02744</name>
</gene>
<feature type="transmembrane region" description="Helical" evidence="7">
    <location>
        <begin position="217"/>
        <end position="238"/>
    </location>
</feature>
<evidence type="ECO:0000256" key="3">
    <source>
        <dbReference type="ARBA" id="ARBA00022475"/>
    </source>
</evidence>
<evidence type="ECO:0000313" key="11">
    <source>
        <dbReference type="EMBL" id="VEH71424.1"/>
    </source>
</evidence>
<keyword evidence="3" id="KW-1003">Cell membrane</keyword>
<accession>A0A3N4D176</accession>
<dbReference type="EMBL" id="LR134406">
    <property type="protein sequence ID" value="VEH71424.1"/>
    <property type="molecule type" value="Genomic_DNA"/>
</dbReference>
<feature type="transmembrane region" description="Helical" evidence="7">
    <location>
        <begin position="30"/>
        <end position="58"/>
    </location>
</feature>
<dbReference type="PANTHER" id="PTHR43386:SF1">
    <property type="entry name" value="D,D-DIPEPTIDE TRANSPORT SYSTEM PERMEASE PROTEIN DDPC-RELATED"/>
    <property type="match status" value="1"/>
</dbReference>
<evidence type="ECO:0000256" key="6">
    <source>
        <dbReference type="ARBA" id="ARBA00023136"/>
    </source>
</evidence>
<dbReference type="InterPro" id="IPR035906">
    <property type="entry name" value="MetI-like_sf"/>
</dbReference>